<feature type="non-terminal residue" evidence="2">
    <location>
        <position position="1"/>
    </location>
</feature>
<proteinExistence type="predicted"/>
<reference evidence="2" key="1">
    <citation type="journal article" date="2023" name="IScience">
        <title>Live-bearing cockroach genome reveals convergent evolutionary mechanisms linked to viviparity in insects and beyond.</title>
        <authorList>
            <person name="Fouks B."/>
            <person name="Harrison M.C."/>
            <person name="Mikhailova A.A."/>
            <person name="Marchal E."/>
            <person name="English S."/>
            <person name="Carruthers M."/>
            <person name="Jennings E.C."/>
            <person name="Chiamaka E.L."/>
            <person name="Frigard R.A."/>
            <person name="Pippel M."/>
            <person name="Attardo G.M."/>
            <person name="Benoit J.B."/>
            <person name="Bornberg-Bauer E."/>
            <person name="Tobe S.S."/>
        </authorList>
    </citation>
    <scope>NUCLEOTIDE SEQUENCE</scope>
    <source>
        <strain evidence="2">Stay&amp;Tobe</strain>
    </source>
</reference>
<organism evidence="2 3">
    <name type="scientific">Diploptera punctata</name>
    <name type="common">Pacific beetle cockroach</name>
    <dbReference type="NCBI Taxonomy" id="6984"/>
    <lineage>
        <taxon>Eukaryota</taxon>
        <taxon>Metazoa</taxon>
        <taxon>Ecdysozoa</taxon>
        <taxon>Arthropoda</taxon>
        <taxon>Hexapoda</taxon>
        <taxon>Insecta</taxon>
        <taxon>Pterygota</taxon>
        <taxon>Neoptera</taxon>
        <taxon>Polyneoptera</taxon>
        <taxon>Dictyoptera</taxon>
        <taxon>Blattodea</taxon>
        <taxon>Blaberoidea</taxon>
        <taxon>Blaberidae</taxon>
        <taxon>Diplopterinae</taxon>
        <taxon>Diploptera</taxon>
    </lineage>
</organism>
<keyword evidence="1" id="KW-1133">Transmembrane helix</keyword>
<comment type="caution">
    <text evidence="2">The sequence shown here is derived from an EMBL/GenBank/DDBJ whole genome shotgun (WGS) entry which is preliminary data.</text>
</comment>
<accession>A0AAD8ACV2</accession>
<dbReference type="AlphaFoldDB" id="A0AAD8ACV2"/>
<reference evidence="2" key="2">
    <citation type="submission" date="2023-05" db="EMBL/GenBank/DDBJ databases">
        <authorList>
            <person name="Fouks B."/>
        </authorList>
    </citation>
    <scope>NUCLEOTIDE SEQUENCE</scope>
    <source>
        <strain evidence="2">Stay&amp;Tobe</strain>
        <tissue evidence="2">Testes</tissue>
    </source>
</reference>
<gene>
    <name evidence="2" type="ORF">L9F63_012294</name>
</gene>
<evidence type="ECO:0000313" key="3">
    <source>
        <dbReference type="Proteomes" id="UP001233999"/>
    </source>
</evidence>
<name>A0AAD8ACV2_DIPPU</name>
<keyword evidence="3" id="KW-1185">Reference proteome</keyword>
<sequence>LLNGLITLSSWFVQTDKLTSIFITANDFVFNKFYRYRIIYLMVVLFIYKMVFTVIESVTYVTLFETFNNSHPST</sequence>
<dbReference type="Proteomes" id="UP001233999">
    <property type="component" value="Unassembled WGS sequence"/>
</dbReference>
<feature type="transmembrane region" description="Helical" evidence="1">
    <location>
        <begin position="38"/>
        <end position="63"/>
    </location>
</feature>
<feature type="non-terminal residue" evidence="2">
    <location>
        <position position="74"/>
    </location>
</feature>
<protein>
    <submittedName>
        <fullName evidence="2">Uncharacterized protein</fullName>
    </submittedName>
</protein>
<evidence type="ECO:0000256" key="1">
    <source>
        <dbReference type="SAM" id="Phobius"/>
    </source>
</evidence>
<keyword evidence="1" id="KW-0812">Transmembrane</keyword>
<keyword evidence="1" id="KW-0472">Membrane</keyword>
<dbReference type="EMBL" id="JASPKZ010001974">
    <property type="protein sequence ID" value="KAJ9596690.1"/>
    <property type="molecule type" value="Genomic_DNA"/>
</dbReference>
<evidence type="ECO:0000313" key="2">
    <source>
        <dbReference type="EMBL" id="KAJ9596690.1"/>
    </source>
</evidence>